<proteinExistence type="predicted"/>
<evidence type="ECO:0000313" key="2">
    <source>
        <dbReference type="Proteomes" id="UP000277871"/>
    </source>
</evidence>
<evidence type="ECO:0008006" key="3">
    <source>
        <dbReference type="Google" id="ProtNLM"/>
    </source>
</evidence>
<keyword evidence="2" id="KW-1185">Reference proteome</keyword>
<name>A0A3L9L980_9MICC</name>
<accession>A0A3L9L980</accession>
<sequence>MQRLARGLWVLQDQPLTDVERAVLLQKHLCGPQAGLVVSGVRGLELLRLPVGGTEPWVLGVLSRGRQPRKQVAPRSAADGLVAAQQRVELLWTDHRVQSQQEGIRIAKSHGLPDLEGPWGSRIAHPLESLARLALILPPWRITACLDALLSTRFCVLGTSQPLTFSRGHLEECLQSLPPHARGVIRLHRAWRDARSPCWSPAETLARLVIDRHGLPEPALNHAVDVAGRTFILDLAWPGARVALEYNGAVHAQEIGQYRDEMYRLSLLRDAGWDVTVLTWDDLRNPARRETWLARLRRTLG</sequence>
<dbReference type="Proteomes" id="UP000277871">
    <property type="component" value="Unassembled WGS sequence"/>
</dbReference>
<organism evidence="1 2">
    <name type="scientific">Kocuria tytonicola</name>
    <dbReference type="NCBI Taxonomy" id="2055946"/>
    <lineage>
        <taxon>Bacteria</taxon>
        <taxon>Bacillati</taxon>
        <taxon>Actinomycetota</taxon>
        <taxon>Actinomycetes</taxon>
        <taxon>Micrococcales</taxon>
        <taxon>Micrococcaceae</taxon>
        <taxon>Kocuria</taxon>
    </lineage>
</organism>
<comment type="caution">
    <text evidence="1">The sequence shown here is derived from an EMBL/GenBank/DDBJ whole genome shotgun (WGS) entry which is preliminary data.</text>
</comment>
<gene>
    <name evidence="1" type="ORF">EAE32_02120</name>
</gene>
<dbReference type="AlphaFoldDB" id="A0A3L9L980"/>
<reference evidence="1 2" key="1">
    <citation type="submission" date="2018-10" db="EMBL/GenBank/DDBJ databases">
        <title>Kocuria tytonicola, new bacteria from the preen glands of American barn owls (Tyto furcata).</title>
        <authorList>
            <person name="Braun M.S."/>
            <person name="Wang E."/>
            <person name="Zimmermann S."/>
            <person name="Boutin S."/>
            <person name="Wagner H."/>
            <person name="Wink M."/>
        </authorList>
    </citation>
    <scope>NUCLEOTIDE SEQUENCE [LARGE SCALE GENOMIC DNA]</scope>
    <source>
        <strain evidence="1 2">473</strain>
    </source>
</reference>
<dbReference type="SUPFAM" id="SSF52980">
    <property type="entry name" value="Restriction endonuclease-like"/>
    <property type="match status" value="1"/>
</dbReference>
<evidence type="ECO:0000313" key="1">
    <source>
        <dbReference type="EMBL" id="RLY95121.1"/>
    </source>
</evidence>
<dbReference type="InterPro" id="IPR011335">
    <property type="entry name" value="Restrct_endonuc-II-like"/>
</dbReference>
<dbReference type="EMBL" id="RDEX01000001">
    <property type="protein sequence ID" value="RLY95121.1"/>
    <property type="molecule type" value="Genomic_DNA"/>
</dbReference>
<protein>
    <recommendedName>
        <fullName evidence="3">DUF559 domain-containing protein</fullName>
    </recommendedName>
</protein>